<proteinExistence type="inferred from homology"/>
<dbReference type="Gene3D" id="3.30.70.1060">
    <property type="entry name" value="Dimeric alpha+beta barrel"/>
    <property type="match status" value="1"/>
</dbReference>
<dbReference type="SUPFAM" id="SSF54909">
    <property type="entry name" value="Dimeric alpha+beta barrel"/>
    <property type="match status" value="1"/>
</dbReference>
<organism evidence="3 4">
    <name type="scientific">Billgrantia montanilacus</name>
    <dbReference type="NCBI Taxonomy" id="2282305"/>
    <lineage>
        <taxon>Bacteria</taxon>
        <taxon>Pseudomonadati</taxon>
        <taxon>Pseudomonadota</taxon>
        <taxon>Gammaproteobacteria</taxon>
        <taxon>Oceanospirillales</taxon>
        <taxon>Halomonadaceae</taxon>
        <taxon>Billgrantia</taxon>
    </lineage>
</organism>
<dbReference type="EMBL" id="QPII01000020">
    <property type="protein sequence ID" value="RCV86826.1"/>
    <property type="molecule type" value="Genomic_DNA"/>
</dbReference>
<gene>
    <name evidence="3" type="ORF">DU505_19385</name>
</gene>
<name>A0A368TR70_9GAMM</name>
<comment type="caution">
    <text evidence="3">The sequence shown here is derived from an EMBL/GenBank/DDBJ whole genome shotgun (WGS) entry which is preliminary data.</text>
</comment>
<dbReference type="InterPro" id="IPR011008">
    <property type="entry name" value="Dimeric_a/b-barrel"/>
</dbReference>
<evidence type="ECO:0000313" key="4">
    <source>
        <dbReference type="Proteomes" id="UP000252405"/>
    </source>
</evidence>
<protein>
    <recommendedName>
        <fullName evidence="2">YCII-related domain-containing protein</fullName>
    </recommendedName>
</protein>
<dbReference type="RefSeq" id="WP_114480615.1">
    <property type="nucleotide sequence ID" value="NZ_QPII01000020.1"/>
</dbReference>
<evidence type="ECO:0000256" key="1">
    <source>
        <dbReference type="ARBA" id="ARBA00007689"/>
    </source>
</evidence>
<dbReference type="PANTHER" id="PTHR37828">
    <property type="entry name" value="GSR2449 PROTEIN"/>
    <property type="match status" value="1"/>
</dbReference>
<evidence type="ECO:0000259" key="2">
    <source>
        <dbReference type="Pfam" id="PF03795"/>
    </source>
</evidence>
<sequence length="95" mass="10570">MHLVLLRFSDNKSEAGRFMEGHKQWLERGFDEGVFLVSGSIQPKQGGAILAHNVSLDDLQQRVSEDPFVAEGVVSEEIIEVSPSKTDERLAFLLS</sequence>
<feature type="domain" description="YCII-related" evidence="2">
    <location>
        <begin position="8"/>
        <end position="79"/>
    </location>
</feature>
<accession>A0A368TR70</accession>
<dbReference type="PANTHER" id="PTHR37828:SF1">
    <property type="entry name" value="YCII-RELATED DOMAIN-CONTAINING PROTEIN"/>
    <property type="match status" value="1"/>
</dbReference>
<reference evidence="3 4" key="1">
    <citation type="submission" date="2018-07" db="EMBL/GenBank/DDBJ databases">
        <title>Halomonas montanilacus sp. nov., isolated from Lake Pengyan on Tibetan Plateau.</title>
        <authorList>
            <person name="Lu H."/>
            <person name="Xing P."/>
            <person name="Wu Q."/>
        </authorList>
    </citation>
    <scope>NUCLEOTIDE SEQUENCE [LARGE SCALE GENOMIC DNA]</scope>
    <source>
        <strain evidence="3 4">PYC7W</strain>
    </source>
</reference>
<dbReference type="Proteomes" id="UP000252405">
    <property type="component" value="Unassembled WGS sequence"/>
</dbReference>
<keyword evidence="4" id="KW-1185">Reference proteome</keyword>
<dbReference type="InterPro" id="IPR005545">
    <property type="entry name" value="YCII"/>
</dbReference>
<comment type="similarity">
    <text evidence="1">Belongs to the YciI family.</text>
</comment>
<dbReference type="Pfam" id="PF03795">
    <property type="entry name" value="YCII"/>
    <property type="match status" value="1"/>
</dbReference>
<evidence type="ECO:0000313" key="3">
    <source>
        <dbReference type="EMBL" id="RCV86826.1"/>
    </source>
</evidence>
<dbReference type="AlphaFoldDB" id="A0A368TR70"/>
<dbReference type="OrthoDB" id="9814407at2"/>